<reference evidence="2 5" key="2">
    <citation type="submission" date="2018-06" db="EMBL/GenBank/DDBJ databases">
        <authorList>
            <consortium name="Pathogen Informatics"/>
            <person name="Doyle S."/>
        </authorList>
    </citation>
    <scope>NUCLEOTIDE SEQUENCE [LARGE SCALE GENOMIC DNA]</scope>
    <source>
        <strain evidence="2 5">NCTC12714</strain>
    </source>
</reference>
<evidence type="ECO:0000313" key="2">
    <source>
        <dbReference type="EMBL" id="STQ86809.1"/>
    </source>
</evidence>
<reference evidence="3 4" key="1">
    <citation type="journal article" date="2014" name="Genome Announc.">
        <title>Draft genome sequences of eight enterohepatic helicobacter species isolated from both laboratory and wild rodents.</title>
        <authorList>
            <person name="Sheh A."/>
            <person name="Shen Z."/>
            <person name="Fox J.G."/>
        </authorList>
    </citation>
    <scope>NUCLEOTIDE SEQUENCE [LARGE SCALE GENOMIC DNA]</scope>
    <source>
        <strain evidence="3 4">ST1</strain>
    </source>
</reference>
<dbReference type="EMBL" id="UGJE01000002">
    <property type="protein sequence ID" value="STQ86809.1"/>
    <property type="molecule type" value="Genomic_DNA"/>
</dbReference>
<evidence type="ECO:0000259" key="1">
    <source>
        <dbReference type="PROSITE" id="PS51186"/>
    </source>
</evidence>
<keyword evidence="2" id="KW-0808">Transferase</keyword>
<gene>
    <name evidence="3" type="ORF">LS73_008775</name>
    <name evidence="2" type="ORF">NCTC12714_01620</name>
</gene>
<dbReference type="OrthoDB" id="9805924at2"/>
<dbReference type="SUPFAM" id="SSF55729">
    <property type="entry name" value="Acyl-CoA N-acyltransferases (Nat)"/>
    <property type="match status" value="1"/>
</dbReference>
<organism evidence="2 5">
    <name type="scientific">Helicobacter muridarum</name>
    <dbReference type="NCBI Taxonomy" id="216"/>
    <lineage>
        <taxon>Bacteria</taxon>
        <taxon>Pseudomonadati</taxon>
        <taxon>Campylobacterota</taxon>
        <taxon>Epsilonproteobacteria</taxon>
        <taxon>Campylobacterales</taxon>
        <taxon>Helicobacteraceae</taxon>
        <taxon>Helicobacter</taxon>
    </lineage>
</organism>
<dbReference type="InterPro" id="IPR016181">
    <property type="entry name" value="Acyl_CoA_acyltransferase"/>
</dbReference>
<dbReference type="InterPro" id="IPR000182">
    <property type="entry name" value="GNAT_dom"/>
</dbReference>
<evidence type="ECO:0000313" key="4">
    <source>
        <dbReference type="Proteomes" id="UP000029922"/>
    </source>
</evidence>
<dbReference type="STRING" id="216.LS73_05030"/>
<feature type="domain" description="N-acetyltransferase" evidence="1">
    <location>
        <begin position="1"/>
        <end position="141"/>
    </location>
</feature>
<protein>
    <submittedName>
        <fullName evidence="3">GNAT family N-acetyltransferase</fullName>
    </submittedName>
    <submittedName>
        <fullName evidence="2">GNAT family acetyltransferase</fullName>
    </submittedName>
</protein>
<keyword evidence="5" id="KW-1185">Reference proteome</keyword>
<accession>A0A099TXB3</accession>
<dbReference type="CDD" id="cd04301">
    <property type="entry name" value="NAT_SF"/>
    <property type="match status" value="1"/>
</dbReference>
<dbReference type="Gene3D" id="3.40.630.30">
    <property type="match status" value="1"/>
</dbReference>
<dbReference type="PROSITE" id="PS51186">
    <property type="entry name" value="GNAT"/>
    <property type="match status" value="1"/>
</dbReference>
<evidence type="ECO:0000313" key="5">
    <source>
        <dbReference type="Proteomes" id="UP000255139"/>
    </source>
</evidence>
<dbReference type="GO" id="GO:0016747">
    <property type="term" value="F:acyltransferase activity, transferring groups other than amino-acyl groups"/>
    <property type="evidence" value="ECO:0007669"/>
    <property type="project" value="InterPro"/>
</dbReference>
<name>A0A099TXB3_9HELI</name>
<sequence>MQELKDTKDLESAYDLMKQLRPHLSQEDFVAKVLEQQKSMHYRLFAFYDKQKLVGLCGVMPFDVLYREKCLYICDLVIDSSLRGQGFGQKFLQEIENLACIEGYLQIELSSNFQRTQAHHFYESKMGFEKPGYVFVKSIGK</sequence>
<dbReference type="Proteomes" id="UP000029922">
    <property type="component" value="Unassembled WGS sequence"/>
</dbReference>
<proteinExistence type="predicted"/>
<dbReference type="AlphaFoldDB" id="A0A099TXB3"/>
<dbReference type="Pfam" id="PF00583">
    <property type="entry name" value="Acetyltransf_1"/>
    <property type="match status" value="1"/>
</dbReference>
<dbReference type="RefSeq" id="WP_034557951.1">
    <property type="nucleotide sequence ID" value="NZ_FZML01000033.1"/>
</dbReference>
<dbReference type="EMBL" id="JRPD02000028">
    <property type="protein sequence ID" value="TLD98510.1"/>
    <property type="molecule type" value="Genomic_DNA"/>
</dbReference>
<dbReference type="Proteomes" id="UP000255139">
    <property type="component" value="Unassembled WGS sequence"/>
</dbReference>
<evidence type="ECO:0000313" key="3">
    <source>
        <dbReference type="EMBL" id="TLD98510.1"/>
    </source>
</evidence>